<feature type="domain" description="UspA" evidence="2">
    <location>
        <begin position="211"/>
        <end position="271"/>
    </location>
</feature>
<dbReference type="AlphaFoldDB" id="A0A5S9IW00"/>
<reference evidence="3 4" key="1">
    <citation type="submission" date="2019-08" db="EMBL/GenBank/DDBJ databases">
        <title>Complete genome sequence of Candidatus Uab amorphum.</title>
        <authorList>
            <person name="Shiratori T."/>
            <person name="Suzuki S."/>
            <person name="Kakizawa Y."/>
            <person name="Ishida K."/>
        </authorList>
    </citation>
    <scope>NUCLEOTIDE SEQUENCE [LARGE SCALE GENOMIC DNA]</scope>
    <source>
        <strain evidence="3 4">SRT547</strain>
    </source>
</reference>
<dbReference type="RefSeq" id="WP_151972298.1">
    <property type="nucleotide sequence ID" value="NZ_AP019860.1"/>
</dbReference>
<accession>A0A5S9IW00</accession>
<name>A0A5S9IW00_UABAM</name>
<dbReference type="InterPro" id="IPR006015">
    <property type="entry name" value="Universal_stress_UspA"/>
</dbReference>
<dbReference type="SUPFAM" id="SSF52402">
    <property type="entry name" value="Adenine nucleotide alpha hydrolases-like"/>
    <property type="match status" value="2"/>
</dbReference>
<evidence type="ECO:0000313" key="3">
    <source>
        <dbReference type="EMBL" id="BBM88110.1"/>
    </source>
</evidence>
<dbReference type="KEGG" id="uam:UABAM_06526"/>
<dbReference type="Gene3D" id="3.40.50.12370">
    <property type="match status" value="1"/>
</dbReference>
<dbReference type="Proteomes" id="UP000326354">
    <property type="component" value="Chromosome"/>
</dbReference>
<dbReference type="EMBL" id="AP019860">
    <property type="protein sequence ID" value="BBM88110.1"/>
    <property type="molecule type" value="Genomic_DNA"/>
</dbReference>
<dbReference type="InterPro" id="IPR006016">
    <property type="entry name" value="UspA"/>
</dbReference>
<comment type="similarity">
    <text evidence="1">Belongs to the universal stress protein A family.</text>
</comment>
<dbReference type="PANTHER" id="PTHR46268">
    <property type="entry name" value="STRESS RESPONSE PROTEIN NHAX"/>
    <property type="match status" value="1"/>
</dbReference>
<protein>
    <submittedName>
        <fullName evidence="3">Universal stress protein</fullName>
    </submittedName>
</protein>
<keyword evidence="4" id="KW-1185">Reference proteome</keyword>
<dbReference type="CDD" id="cd00293">
    <property type="entry name" value="USP-like"/>
    <property type="match status" value="2"/>
</dbReference>
<dbReference type="Pfam" id="PF00582">
    <property type="entry name" value="Usp"/>
    <property type="match status" value="2"/>
</dbReference>
<dbReference type="PRINTS" id="PR01438">
    <property type="entry name" value="UNVRSLSTRESS"/>
</dbReference>
<proteinExistence type="inferred from homology"/>
<organism evidence="3 4">
    <name type="scientific">Uabimicrobium amorphum</name>
    <dbReference type="NCBI Taxonomy" id="2596890"/>
    <lineage>
        <taxon>Bacteria</taxon>
        <taxon>Pseudomonadati</taxon>
        <taxon>Planctomycetota</taxon>
        <taxon>Candidatus Uabimicrobiia</taxon>
        <taxon>Candidatus Uabimicrobiales</taxon>
        <taxon>Candidatus Uabimicrobiaceae</taxon>
        <taxon>Candidatus Uabimicrobium</taxon>
    </lineage>
</organism>
<evidence type="ECO:0000259" key="2">
    <source>
        <dbReference type="Pfam" id="PF00582"/>
    </source>
</evidence>
<evidence type="ECO:0000256" key="1">
    <source>
        <dbReference type="ARBA" id="ARBA00008791"/>
    </source>
</evidence>
<dbReference type="InterPro" id="IPR014729">
    <property type="entry name" value="Rossmann-like_a/b/a_fold"/>
</dbReference>
<dbReference type="OrthoDB" id="249659at2"/>
<gene>
    <name evidence="3" type="ORF">UABAM_06526</name>
</gene>
<dbReference type="Gene3D" id="3.40.50.620">
    <property type="entry name" value="HUPs"/>
    <property type="match status" value="1"/>
</dbReference>
<evidence type="ECO:0000313" key="4">
    <source>
        <dbReference type="Proteomes" id="UP000326354"/>
    </source>
</evidence>
<feature type="domain" description="UspA" evidence="2">
    <location>
        <begin position="8"/>
        <end position="139"/>
    </location>
</feature>
<dbReference type="PANTHER" id="PTHR46268:SF6">
    <property type="entry name" value="UNIVERSAL STRESS PROTEIN UP12"/>
    <property type="match status" value="1"/>
</dbReference>
<sequence>MSEQQIHQIFHPTDLSKTSDVAFAHALKLSLIGKAELDILHVGENVDTNSFPKVLKFLERWSYLPPGSTKADILKLGCFVRKIAAPSSDPFSWIMDYLKTHHPDLIVLLTHQKKGITRWIKKSISEPIARKSKAMTLFIPDETTGFVSVENGYSRLKHILVPVTSDPSPQIAMKVASKFAEKVAKENQVRFTLLFVGDLDDKPVIPLPNRNWEIIIKNGNVVEKILQVAKFKQTDLITMTTKGHDGFLDALRGSTTEQVIREALVPVLAIPATRKKD</sequence>